<gene>
    <name evidence="5" type="ORF">EKO27_g3191</name>
</gene>
<dbReference type="SUPFAM" id="SSF53335">
    <property type="entry name" value="S-adenosyl-L-methionine-dependent methyltransferases"/>
    <property type="match status" value="1"/>
</dbReference>
<feature type="domain" description="Methyltransferase type 11" evidence="4">
    <location>
        <begin position="69"/>
        <end position="166"/>
    </location>
</feature>
<evidence type="ECO:0000256" key="3">
    <source>
        <dbReference type="ARBA" id="ARBA00022679"/>
    </source>
</evidence>
<dbReference type="InterPro" id="IPR051052">
    <property type="entry name" value="Diverse_substrate_MTase"/>
</dbReference>
<keyword evidence="3" id="KW-0808">Transferase</keyword>
<dbReference type="GO" id="GO:0032259">
    <property type="term" value="P:methylation"/>
    <property type="evidence" value="ECO:0007669"/>
    <property type="project" value="UniProtKB-KW"/>
</dbReference>
<name>A0A439DBW9_9PEZI</name>
<dbReference type="STRING" id="363999.A0A439DBW9"/>
<dbReference type="PANTHER" id="PTHR44942:SF4">
    <property type="entry name" value="METHYLTRANSFERASE TYPE 11 DOMAIN-CONTAINING PROTEIN"/>
    <property type="match status" value="1"/>
</dbReference>
<protein>
    <recommendedName>
        <fullName evidence="4">Methyltransferase type 11 domain-containing protein</fullName>
    </recommendedName>
</protein>
<comment type="caution">
    <text evidence="5">The sequence shown here is derived from an EMBL/GenBank/DDBJ whole genome shotgun (WGS) entry which is preliminary data.</text>
</comment>
<accession>A0A439DBW9</accession>
<comment type="similarity">
    <text evidence="1">Belongs to the methyltransferase superfamily.</text>
</comment>
<evidence type="ECO:0000313" key="6">
    <source>
        <dbReference type="Proteomes" id="UP000286045"/>
    </source>
</evidence>
<organism evidence="5 6">
    <name type="scientific">Xylaria grammica</name>
    <dbReference type="NCBI Taxonomy" id="363999"/>
    <lineage>
        <taxon>Eukaryota</taxon>
        <taxon>Fungi</taxon>
        <taxon>Dikarya</taxon>
        <taxon>Ascomycota</taxon>
        <taxon>Pezizomycotina</taxon>
        <taxon>Sordariomycetes</taxon>
        <taxon>Xylariomycetidae</taxon>
        <taxon>Xylariales</taxon>
        <taxon>Xylariaceae</taxon>
        <taxon>Xylaria</taxon>
    </lineage>
</organism>
<keyword evidence="2" id="KW-0489">Methyltransferase</keyword>
<dbReference type="Pfam" id="PF08241">
    <property type="entry name" value="Methyltransf_11"/>
    <property type="match status" value="1"/>
</dbReference>
<dbReference type="EMBL" id="RYZI01000066">
    <property type="protein sequence ID" value="RWA11905.1"/>
    <property type="molecule type" value="Genomic_DNA"/>
</dbReference>
<dbReference type="AlphaFoldDB" id="A0A439DBW9"/>
<dbReference type="GO" id="GO:0008757">
    <property type="term" value="F:S-adenosylmethionine-dependent methyltransferase activity"/>
    <property type="evidence" value="ECO:0007669"/>
    <property type="project" value="InterPro"/>
</dbReference>
<evidence type="ECO:0000259" key="4">
    <source>
        <dbReference type="Pfam" id="PF08241"/>
    </source>
</evidence>
<dbReference type="Gene3D" id="3.40.50.150">
    <property type="entry name" value="Vaccinia Virus protein VP39"/>
    <property type="match status" value="1"/>
</dbReference>
<proteinExistence type="inferred from homology"/>
<reference evidence="5 6" key="1">
    <citation type="submission" date="2018-12" db="EMBL/GenBank/DDBJ databases">
        <title>Draft genome sequence of Xylaria grammica IHI A82.</title>
        <authorList>
            <person name="Buettner E."/>
            <person name="Kellner H."/>
        </authorList>
    </citation>
    <scope>NUCLEOTIDE SEQUENCE [LARGE SCALE GENOMIC DNA]</scope>
    <source>
        <strain evidence="5 6">IHI A82</strain>
    </source>
</reference>
<evidence type="ECO:0000256" key="2">
    <source>
        <dbReference type="ARBA" id="ARBA00022603"/>
    </source>
</evidence>
<dbReference type="PANTHER" id="PTHR44942">
    <property type="entry name" value="METHYLTRANSF_11 DOMAIN-CONTAINING PROTEIN"/>
    <property type="match status" value="1"/>
</dbReference>
<evidence type="ECO:0000256" key="1">
    <source>
        <dbReference type="ARBA" id="ARBA00008361"/>
    </source>
</evidence>
<sequence>MRVSSIRVLAMDLKTQPASKVTELGFSPGQGVRWGDYIQYRPIYRPSFFQRIYRYHSRKPCVFWRTAHDVGAGHGIVSSTLADKFHHVVVSDPNKGYGEIARQLLVEKSGLPESKFRFLQEGAEESSVESETVDLIAACECMQWTDTEAAVKEFARQLKPGGTLVMTYYTRPLIINNEPAQAIWKSLFDAYSTRASGDLLDRAFQVLNSGFDSIALPAQHWETVERVYINARQGISSFGLDGRAREDRVAEGEERIWIHDDPDWAEEQGVEWLKKYFGTWVPPLPEAEVQGLWDELSRITDGAKVKLETPIVLVFATRKAEEE</sequence>
<dbReference type="InterPro" id="IPR013216">
    <property type="entry name" value="Methyltransf_11"/>
</dbReference>
<evidence type="ECO:0000313" key="5">
    <source>
        <dbReference type="EMBL" id="RWA11905.1"/>
    </source>
</evidence>
<dbReference type="InterPro" id="IPR029063">
    <property type="entry name" value="SAM-dependent_MTases_sf"/>
</dbReference>
<keyword evidence="6" id="KW-1185">Reference proteome</keyword>
<dbReference type="Proteomes" id="UP000286045">
    <property type="component" value="Unassembled WGS sequence"/>
</dbReference>
<dbReference type="CDD" id="cd02440">
    <property type="entry name" value="AdoMet_MTases"/>
    <property type="match status" value="1"/>
</dbReference>